<name>A0ABW2BJJ2_9HYPH</name>
<sequence length="281" mass="30818">MQGSDRVRRLRSRASAKPLAKELTKPRVVGYLRVSTEGQFSDGHGLDVQERAVKAFALSQGYQLVDVVTDCVSGATAPAEREGFRRVMELAGEGAFSILLLYKFDRLARNVLHAVTSVHEMRDRHGIVIRSVTEPIDTATPMGEMIFTVLASMAAQERQVITERTFGGRREKATKGGFAGGAAPFGYQRDKDGGLVVVEAEAAIVRRIFSERADGRTLQTIADSLNADGLRSKRGGLWQVSSVAYIADNPKYRGVVEYLFTWNGADTHVLREGQHTPIVLP</sequence>
<comment type="caution">
    <text evidence="7">The sequence shown here is derived from an EMBL/GenBank/DDBJ whole genome shotgun (WGS) entry which is preliminary data.</text>
</comment>
<reference evidence="8" key="1">
    <citation type="journal article" date="2019" name="Int. J. Syst. Evol. Microbiol.">
        <title>The Global Catalogue of Microorganisms (GCM) 10K type strain sequencing project: providing services to taxonomists for standard genome sequencing and annotation.</title>
        <authorList>
            <consortium name="The Broad Institute Genomics Platform"/>
            <consortium name="The Broad Institute Genome Sequencing Center for Infectious Disease"/>
            <person name="Wu L."/>
            <person name="Ma J."/>
        </authorList>
    </citation>
    <scope>NUCLEOTIDE SEQUENCE [LARGE SCALE GENOMIC DNA]</scope>
    <source>
        <strain evidence="8">CCUG 48316</strain>
    </source>
</reference>
<dbReference type="PROSITE" id="PS00397">
    <property type="entry name" value="RECOMBINASES_1"/>
    <property type="match status" value="1"/>
</dbReference>
<dbReference type="InterPro" id="IPR011109">
    <property type="entry name" value="DNA_bind_recombinase_dom"/>
</dbReference>
<evidence type="ECO:0000256" key="1">
    <source>
        <dbReference type="ARBA" id="ARBA00022908"/>
    </source>
</evidence>
<keyword evidence="1" id="KW-0229">DNA integration</keyword>
<dbReference type="PANTHER" id="PTHR30461">
    <property type="entry name" value="DNA-INVERTASE FROM LAMBDOID PROPHAGE"/>
    <property type="match status" value="1"/>
</dbReference>
<evidence type="ECO:0000313" key="7">
    <source>
        <dbReference type="EMBL" id="MFC6790593.1"/>
    </source>
</evidence>
<dbReference type="InterPro" id="IPR038109">
    <property type="entry name" value="DNA_bind_recomb_sf"/>
</dbReference>
<dbReference type="InterPro" id="IPR006119">
    <property type="entry name" value="Resolv_N"/>
</dbReference>
<dbReference type="CDD" id="cd00338">
    <property type="entry name" value="Ser_Recombinase"/>
    <property type="match status" value="1"/>
</dbReference>
<dbReference type="InterPro" id="IPR006118">
    <property type="entry name" value="Recombinase_CS"/>
</dbReference>
<dbReference type="Pfam" id="PF07508">
    <property type="entry name" value="Recombinase"/>
    <property type="match status" value="1"/>
</dbReference>
<feature type="active site" description="O-(5'-phospho-DNA)-serine intermediate" evidence="4">
    <location>
        <position position="35"/>
    </location>
</feature>
<organism evidence="7 8">
    <name type="scientific">Methylobacterium komagatae</name>
    <dbReference type="NCBI Taxonomy" id="374425"/>
    <lineage>
        <taxon>Bacteria</taxon>
        <taxon>Pseudomonadati</taxon>
        <taxon>Pseudomonadota</taxon>
        <taxon>Alphaproteobacteria</taxon>
        <taxon>Hyphomicrobiales</taxon>
        <taxon>Methylobacteriaceae</taxon>
        <taxon>Methylobacterium</taxon>
    </lineage>
</organism>
<dbReference type="InterPro" id="IPR050639">
    <property type="entry name" value="SSR_resolvase"/>
</dbReference>
<dbReference type="SUPFAM" id="SSF53041">
    <property type="entry name" value="Resolvase-like"/>
    <property type="match status" value="1"/>
</dbReference>
<dbReference type="Pfam" id="PF00239">
    <property type="entry name" value="Resolvase"/>
    <property type="match status" value="1"/>
</dbReference>
<dbReference type="InterPro" id="IPR036162">
    <property type="entry name" value="Resolvase-like_N_sf"/>
</dbReference>
<dbReference type="PROSITE" id="PS51737">
    <property type="entry name" value="RECOMBINASE_DNA_BIND"/>
    <property type="match status" value="1"/>
</dbReference>
<evidence type="ECO:0000256" key="3">
    <source>
        <dbReference type="ARBA" id="ARBA00023172"/>
    </source>
</evidence>
<feature type="domain" description="Resolvase/invertase-type recombinase catalytic" evidence="5">
    <location>
        <begin position="27"/>
        <end position="176"/>
    </location>
</feature>
<dbReference type="Gene3D" id="3.90.1750.20">
    <property type="entry name" value="Putative Large Serine Recombinase, Chain B, Domain 2"/>
    <property type="match status" value="1"/>
</dbReference>
<accession>A0ABW2BJJ2</accession>
<proteinExistence type="predicted"/>
<evidence type="ECO:0000256" key="2">
    <source>
        <dbReference type="ARBA" id="ARBA00023125"/>
    </source>
</evidence>
<dbReference type="Gene3D" id="3.40.50.1390">
    <property type="entry name" value="Resolvase, N-terminal catalytic domain"/>
    <property type="match status" value="1"/>
</dbReference>
<evidence type="ECO:0000259" key="5">
    <source>
        <dbReference type="PROSITE" id="PS51736"/>
    </source>
</evidence>
<gene>
    <name evidence="7" type="ORF">ACFQE0_13850</name>
</gene>
<keyword evidence="8" id="KW-1185">Reference proteome</keyword>
<evidence type="ECO:0000256" key="4">
    <source>
        <dbReference type="PROSITE-ProRule" id="PRU10137"/>
    </source>
</evidence>
<evidence type="ECO:0000259" key="6">
    <source>
        <dbReference type="PROSITE" id="PS51737"/>
    </source>
</evidence>
<feature type="domain" description="Recombinase" evidence="6">
    <location>
        <begin position="184"/>
        <end position="281"/>
    </location>
</feature>
<dbReference type="PROSITE" id="PS51736">
    <property type="entry name" value="RECOMBINASES_3"/>
    <property type="match status" value="1"/>
</dbReference>
<dbReference type="SMART" id="SM00857">
    <property type="entry name" value="Resolvase"/>
    <property type="match status" value="1"/>
</dbReference>
<dbReference type="RefSeq" id="WP_378970552.1">
    <property type="nucleotide sequence ID" value="NZ_JBHSWN010000001.1"/>
</dbReference>
<protein>
    <submittedName>
        <fullName evidence="7">Recombinase family protein</fullName>
    </submittedName>
</protein>
<evidence type="ECO:0000313" key="8">
    <source>
        <dbReference type="Proteomes" id="UP001596292"/>
    </source>
</evidence>
<dbReference type="Proteomes" id="UP001596292">
    <property type="component" value="Unassembled WGS sequence"/>
</dbReference>
<keyword evidence="2" id="KW-0238">DNA-binding</keyword>
<keyword evidence="3" id="KW-0233">DNA recombination</keyword>
<dbReference type="EMBL" id="JBHSWN010000001">
    <property type="protein sequence ID" value="MFC6790593.1"/>
    <property type="molecule type" value="Genomic_DNA"/>
</dbReference>
<dbReference type="PANTHER" id="PTHR30461:SF23">
    <property type="entry name" value="DNA RECOMBINASE-RELATED"/>
    <property type="match status" value="1"/>
</dbReference>